<dbReference type="EMBL" id="JARXRO010000013">
    <property type="protein sequence ID" value="MDH5833296.1"/>
    <property type="molecule type" value="Genomic_DNA"/>
</dbReference>
<protein>
    <recommendedName>
        <fullName evidence="3">2'-5' RNA ligase</fullName>
    </recommendedName>
</protein>
<reference evidence="1 2" key="1">
    <citation type="submission" date="2023-04" db="EMBL/GenBank/DDBJ databases">
        <title>Luteimonas sp. M1R5S59.</title>
        <authorList>
            <person name="Sun J.-Q."/>
        </authorList>
    </citation>
    <scope>NUCLEOTIDE SEQUENCE [LARGE SCALE GENOMIC DNA]</scope>
    <source>
        <strain evidence="1 2">M1R5S59</strain>
    </source>
</reference>
<name>A0ABT6JT31_9GAMM</name>
<evidence type="ECO:0000313" key="1">
    <source>
        <dbReference type="EMBL" id="MDH5833296.1"/>
    </source>
</evidence>
<dbReference type="Gene3D" id="3.90.1140.10">
    <property type="entry name" value="Cyclic phosphodiesterase"/>
    <property type="match status" value="1"/>
</dbReference>
<dbReference type="SUPFAM" id="SSF55144">
    <property type="entry name" value="LigT-like"/>
    <property type="match status" value="1"/>
</dbReference>
<dbReference type="InterPro" id="IPR009097">
    <property type="entry name" value="Cyclic_Pdiesterase"/>
</dbReference>
<proteinExistence type="predicted"/>
<comment type="caution">
    <text evidence="1">The sequence shown here is derived from an EMBL/GenBank/DDBJ whole genome shotgun (WGS) entry which is preliminary data.</text>
</comment>
<organism evidence="1 2">
    <name type="scientific">Luteimonas kalidii</name>
    <dbReference type="NCBI Taxonomy" id="3042025"/>
    <lineage>
        <taxon>Bacteria</taxon>
        <taxon>Pseudomonadati</taxon>
        <taxon>Pseudomonadota</taxon>
        <taxon>Gammaproteobacteria</taxon>
        <taxon>Lysobacterales</taxon>
        <taxon>Lysobacteraceae</taxon>
        <taxon>Luteimonas</taxon>
    </lineage>
</organism>
<gene>
    <name evidence="1" type="ORF">QFW81_05065</name>
</gene>
<dbReference type="RefSeq" id="WP_280577521.1">
    <property type="nucleotide sequence ID" value="NZ_JARXRO010000013.1"/>
</dbReference>
<evidence type="ECO:0008006" key="3">
    <source>
        <dbReference type="Google" id="ProtNLM"/>
    </source>
</evidence>
<keyword evidence="2" id="KW-1185">Reference proteome</keyword>
<evidence type="ECO:0000313" key="2">
    <source>
        <dbReference type="Proteomes" id="UP001156873"/>
    </source>
</evidence>
<dbReference type="Proteomes" id="UP001156873">
    <property type="component" value="Unassembled WGS sequence"/>
</dbReference>
<sequence>MSAVPVMAGWPAIARDAHWPHYNLHQSLTLDHAPADEHALLRALYRIDAFAFDMLFNRMTGDDAAGGHWTLHAKGMPRGFATLLTDVWGALAAEGIQDCFGHRPHVTLCYRAPRMPGGTYWLPDPIPWRVDAIELVMVETHPYRYVTIARRPLVAPVQSDLFPGTPSVHPEHAAK</sequence>
<accession>A0ABT6JT31</accession>